<dbReference type="Proteomes" id="UP000003653">
    <property type="component" value="Unassembled WGS sequence"/>
</dbReference>
<dbReference type="RefSeq" id="WP_007167868.1">
    <property type="nucleotide sequence ID" value="NZ_GG770553.1"/>
</dbReference>
<dbReference type="AlphaFoldDB" id="D5PCE4"/>
<evidence type="ECO:0000313" key="5">
    <source>
        <dbReference type="Proteomes" id="UP000003653"/>
    </source>
</evidence>
<comment type="similarity">
    <text evidence="1">Belongs to the mycobacterial PPE family.</text>
</comment>
<comment type="caution">
    <text evidence="4">The sequence shown here is derived from an EMBL/GenBank/DDBJ whole genome shotgun (WGS) entry which is preliminary data.</text>
</comment>
<feature type="compositionally biased region" description="Polar residues" evidence="2">
    <location>
        <begin position="170"/>
        <end position="180"/>
    </location>
</feature>
<feature type="region of interest" description="Disordered" evidence="2">
    <location>
        <begin position="166"/>
        <end position="192"/>
    </location>
</feature>
<evidence type="ECO:0000259" key="3">
    <source>
        <dbReference type="Pfam" id="PF00823"/>
    </source>
</evidence>
<dbReference type="Pfam" id="PF00823">
    <property type="entry name" value="PPE"/>
    <property type="match status" value="1"/>
</dbReference>
<reference evidence="4 5" key="1">
    <citation type="submission" date="2010-04" db="EMBL/GenBank/DDBJ databases">
        <authorList>
            <person name="Muzny D."/>
            <person name="Qin X."/>
            <person name="Deng J."/>
            <person name="Jiang H."/>
            <person name="Liu Y."/>
            <person name="Qu J."/>
            <person name="Song X.-Z."/>
            <person name="Zhang L."/>
            <person name="Thornton R."/>
            <person name="Coyle M."/>
            <person name="Francisco L."/>
            <person name="Jackson L."/>
            <person name="Javaid M."/>
            <person name="Korchina V."/>
            <person name="Kovar C."/>
            <person name="Mata R."/>
            <person name="Mathew T."/>
            <person name="Ngo R."/>
            <person name="Nguyen L."/>
            <person name="Nguyen N."/>
            <person name="Okwuonu G."/>
            <person name="Ongeri F."/>
            <person name="Pham C."/>
            <person name="Simmons D."/>
            <person name="Wilczek-Boney K."/>
            <person name="Hale W."/>
            <person name="Jakkamsetti A."/>
            <person name="Pham P."/>
            <person name="Ruth R."/>
            <person name="San Lucas F."/>
            <person name="Warren J."/>
            <person name="Zhang J."/>
            <person name="Zhao Z."/>
            <person name="Zhou C."/>
            <person name="Zhu D."/>
            <person name="Lee S."/>
            <person name="Bess C."/>
            <person name="Blankenburg K."/>
            <person name="Forbes L."/>
            <person name="Fu Q."/>
            <person name="Gubbala S."/>
            <person name="Hirani K."/>
            <person name="Jayaseelan J.C."/>
            <person name="Lara F."/>
            <person name="Munidasa M."/>
            <person name="Palculict T."/>
            <person name="Patil S."/>
            <person name="Pu L.-L."/>
            <person name="Saada N."/>
            <person name="Tang L."/>
            <person name="Weissenberger G."/>
            <person name="Zhu Y."/>
            <person name="Hemphill L."/>
            <person name="Shang Y."/>
            <person name="Youmans B."/>
            <person name="Ayvaz T."/>
            <person name="Ross M."/>
            <person name="Santibanez J."/>
            <person name="Aqrawi P."/>
            <person name="Gross S."/>
            <person name="Joshi V."/>
            <person name="Fowler G."/>
            <person name="Nazareth L."/>
            <person name="Reid J."/>
            <person name="Worley K."/>
            <person name="Petrosino J."/>
            <person name="Highlander S."/>
            <person name="Gibbs R."/>
        </authorList>
    </citation>
    <scope>NUCLEOTIDE SEQUENCE [LARGE SCALE GENOMIC DNA]</scope>
    <source>
        <strain evidence="4 5">ATCC BAA-614</strain>
    </source>
</reference>
<accession>D5PCE4</accession>
<sequence>MDFALLPPEVNSALMYAGPGAAPMLAAAAGWDAVAASLESAAGGYSSAVAGLSGLVWSGPSSMLMTAAVTPYVAWLQAGAAQAAQTAEQAYVAAAAYEAAFAMTVPPPVIAANRAQLMALVATNFFGQNTPAIMATEAQYAEMWTQDATAMYGYAAASSAASALAPFTEPPQTTNSSAQADQARALTQAAGNATSARTQSLVQLASTNTTQHAAATTGGVDPPLPPGTSANIAPGGATVHVGVTVTVSNGYPVDFVSGTSATNQTTVYIPSGTATYVLSDGTVGTLQAGHDALPLNTSGSILSGTFQYTGAGVGGHLSIPGGSVTGTPGTVGGYVTENAAGLVTDLNLSSGSQTFFTTGPTVVTPVTPTSSTPLAAAPAASAPGLAGNAGIQPQLNAEALAEWARTLSGGELATDLVAAP</sequence>
<dbReference type="eggNOG" id="COG5651">
    <property type="taxonomic scope" value="Bacteria"/>
</dbReference>
<dbReference type="PANTHER" id="PTHR46766:SF1">
    <property type="entry name" value="GLUTAMINE-RICH PROTEIN 2"/>
    <property type="match status" value="1"/>
</dbReference>
<proteinExistence type="inferred from homology"/>
<name>D5PCE4_9MYCO</name>
<keyword evidence="5" id="KW-1185">Reference proteome</keyword>
<evidence type="ECO:0000313" key="4">
    <source>
        <dbReference type="EMBL" id="EFG76295.1"/>
    </source>
</evidence>
<dbReference type="PANTHER" id="PTHR46766">
    <property type="entry name" value="GLUTAMINE-RICH PROTEIN 2"/>
    <property type="match status" value="1"/>
</dbReference>
<dbReference type="InterPro" id="IPR000030">
    <property type="entry name" value="PPE_dom"/>
</dbReference>
<organism evidence="4 5">
    <name type="scientific">Mycobacterium parascrofulaceum ATCC BAA-614</name>
    <dbReference type="NCBI Taxonomy" id="525368"/>
    <lineage>
        <taxon>Bacteria</taxon>
        <taxon>Bacillati</taxon>
        <taxon>Actinomycetota</taxon>
        <taxon>Actinomycetes</taxon>
        <taxon>Mycobacteriales</taxon>
        <taxon>Mycobacteriaceae</taxon>
        <taxon>Mycobacterium</taxon>
        <taxon>Mycobacterium simiae complex</taxon>
    </lineage>
</organism>
<dbReference type="InterPro" id="IPR038332">
    <property type="entry name" value="PPE_sf"/>
</dbReference>
<protein>
    <submittedName>
        <fullName evidence="4">PPE family protein</fullName>
    </submittedName>
</protein>
<dbReference type="FunFam" id="1.20.1260.20:FF:000001">
    <property type="entry name" value="PPE family protein PPE41"/>
    <property type="match status" value="1"/>
</dbReference>
<evidence type="ECO:0000256" key="2">
    <source>
        <dbReference type="SAM" id="MobiDB-lite"/>
    </source>
</evidence>
<evidence type="ECO:0000256" key="1">
    <source>
        <dbReference type="ARBA" id="ARBA00010652"/>
    </source>
</evidence>
<dbReference type="Gene3D" id="1.20.1260.20">
    <property type="entry name" value="PPE superfamily"/>
    <property type="match status" value="1"/>
</dbReference>
<dbReference type="GO" id="GO:0052572">
    <property type="term" value="P:response to host immune response"/>
    <property type="evidence" value="ECO:0007669"/>
    <property type="project" value="TreeGrafter"/>
</dbReference>
<gene>
    <name evidence="4" type="primary">ppe5</name>
    <name evidence="4" type="ORF">HMPREF0591_3838</name>
</gene>
<feature type="domain" description="PPE" evidence="3">
    <location>
        <begin position="2"/>
        <end position="164"/>
    </location>
</feature>
<dbReference type="HOGENOM" id="CLU_000243_0_3_11"/>
<dbReference type="SUPFAM" id="SSF140459">
    <property type="entry name" value="PE/PPE dimer-like"/>
    <property type="match status" value="1"/>
</dbReference>
<feature type="region of interest" description="Disordered" evidence="2">
    <location>
        <begin position="208"/>
        <end position="233"/>
    </location>
</feature>
<dbReference type="EMBL" id="ADNV01000271">
    <property type="protein sequence ID" value="EFG76295.1"/>
    <property type="molecule type" value="Genomic_DNA"/>
</dbReference>